<comment type="caution">
    <text evidence="2">The sequence shown here is derived from an EMBL/GenBank/DDBJ whole genome shotgun (WGS) entry which is preliminary data.</text>
</comment>
<dbReference type="OrthoDB" id="3249793at2"/>
<protein>
    <submittedName>
        <fullName evidence="2">Esterase</fullName>
    </submittedName>
</protein>
<proteinExistence type="predicted"/>
<organism evidence="2 3">
    <name type="scientific">Intrasporangium oryzae NRRL B-24470</name>
    <dbReference type="NCBI Taxonomy" id="1386089"/>
    <lineage>
        <taxon>Bacteria</taxon>
        <taxon>Bacillati</taxon>
        <taxon>Actinomycetota</taxon>
        <taxon>Actinomycetes</taxon>
        <taxon>Micrococcales</taxon>
        <taxon>Intrasporangiaceae</taxon>
        <taxon>Intrasporangium</taxon>
    </lineage>
</organism>
<dbReference type="PANTHER" id="PTHR43433:SF5">
    <property type="entry name" value="AB HYDROLASE-1 DOMAIN-CONTAINING PROTEIN"/>
    <property type="match status" value="1"/>
</dbReference>
<dbReference type="Gene3D" id="3.40.50.1820">
    <property type="entry name" value="alpha/beta hydrolase"/>
    <property type="match status" value="1"/>
</dbReference>
<dbReference type="RefSeq" id="WP_034803729.1">
    <property type="nucleotide sequence ID" value="NZ_AWSA01000013.1"/>
</dbReference>
<dbReference type="GO" id="GO:0003824">
    <property type="term" value="F:catalytic activity"/>
    <property type="evidence" value="ECO:0007669"/>
    <property type="project" value="UniProtKB-ARBA"/>
</dbReference>
<sequence length="311" mass="32267">MANLRIPLLVGVAAAVAVGEVTVAFERDTDAAWSRLDSLDRKVVTTSFGAVDYAETGAGDPVLVSHGIFHGCDGGLLSVRDVLPRRRVIAPSRFGYLGSALPAGATPDDQADAFAELLDHLDVGAVDVVGISAGATAALAFALRHPGRTRHLVVLSGNLPGGPTAVAAPPWVRLIYAELPMWAMKRAARAQLAHLMGVPAGFPKTPEQAKQVDEMVESIFPVGPRAAGALLDAFSSNAAVNDLPIDQIAVPTIIIHAKDDPLCAFASAEDAARRIPGCTLVTQESGGHLGLGQSEQTRVTLDAFLTAPVAA</sequence>
<dbReference type="InterPro" id="IPR050471">
    <property type="entry name" value="AB_hydrolase"/>
</dbReference>
<dbReference type="AlphaFoldDB" id="W9G814"/>
<accession>W9G814</accession>
<dbReference type="Proteomes" id="UP000019489">
    <property type="component" value="Unassembled WGS sequence"/>
</dbReference>
<dbReference type="InterPro" id="IPR000073">
    <property type="entry name" value="AB_hydrolase_1"/>
</dbReference>
<evidence type="ECO:0000259" key="1">
    <source>
        <dbReference type="Pfam" id="PF00561"/>
    </source>
</evidence>
<evidence type="ECO:0000313" key="3">
    <source>
        <dbReference type="Proteomes" id="UP000019489"/>
    </source>
</evidence>
<dbReference type="SUPFAM" id="SSF53474">
    <property type="entry name" value="alpha/beta-Hydrolases"/>
    <property type="match status" value="1"/>
</dbReference>
<dbReference type="InterPro" id="IPR029058">
    <property type="entry name" value="AB_hydrolase_fold"/>
</dbReference>
<dbReference type="Pfam" id="PF00561">
    <property type="entry name" value="Abhydrolase_1"/>
    <property type="match status" value="1"/>
</dbReference>
<evidence type="ECO:0000313" key="2">
    <source>
        <dbReference type="EMBL" id="EWT02170.1"/>
    </source>
</evidence>
<keyword evidence="3" id="KW-1185">Reference proteome</keyword>
<dbReference type="EMBL" id="AWSA01000013">
    <property type="protein sequence ID" value="EWT02170.1"/>
    <property type="molecule type" value="Genomic_DNA"/>
</dbReference>
<dbReference type="eggNOG" id="COG2021">
    <property type="taxonomic scope" value="Bacteria"/>
</dbReference>
<name>W9G814_9MICO</name>
<feature type="domain" description="AB hydrolase-1" evidence="1">
    <location>
        <begin position="61"/>
        <end position="290"/>
    </location>
</feature>
<dbReference type="PATRIC" id="fig|1386089.3.peg.1573"/>
<dbReference type="STRING" id="1386089.N865_00325"/>
<reference evidence="2 3" key="1">
    <citation type="submission" date="2013-08" db="EMBL/GenBank/DDBJ databases">
        <title>Intrasporangium oryzae NRRL B-24470.</title>
        <authorList>
            <person name="Liu H."/>
            <person name="Wang G."/>
        </authorList>
    </citation>
    <scope>NUCLEOTIDE SEQUENCE [LARGE SCALE GENOMIC DNA]</scope>
    <source>
        <strain evidence="2 3">NRRL B-24470</strain>
    </source>
</reference>
<dbReference type="PRINTS" id="PR00111">
    <property type="entry name" value="ABHYDROLASE"/>
</dbReference>
<dbReference type="PANTHER" id="PTHR43433">
    <property type="entry name" value="HYDROLASE, ALPHA/BETA FOLD FAMILY PROTEIN"/>
    <property type="match status" value="1"/>
</dbReference>
<gene>
    <name evidence="2" type="ORF">N865_00325</name>
</gene>